<dbReference type="EMBL" id="CAEY01000423">
    <property type="status" value="NOT_ANNOTATED_CDS"/>
    <property type="molecule type" value="Genomic_DNA"/>
</dbReference>
<dbReference type="Proteomes" id="UP000015104">
    <property type="component" value="Unassembled WGS sequence"/>
</dbReference>
<name>T1KS91_TETUR</name>
<feature type="region of interest" description="Disordered" evidence="1">
    <location>
        <begin position="114"/>
        <end position="176"/>
    </location>
</feature>
<evidence type="ECO:0008006" key="5">
    <source>
        <dbReference type="Google" id="ProtNLM"/>
    </source>
</evidence>
<evidence type="ECO:0000256" key="1">
    <source>
        <dbReference type="SAM" id="MobiDB-lite"/>
    </source>
</evidence>
<dbReference type="SUPFAM" id="SSF49482">
    <property type="entry name" value="Aromatic compound dioxygenase"/>
    <property type="match status" value="1"/>
</dbReference>
<dbReference type="OMA" id="GWYKGRT"/>
<dbReference type="PANTHER" id="PTHR34315:SF1">
    <property type="entry name" value="INTRADIOL RING-CLEAVAGE DIOXYGENASES DOMAIN-CONTAINING PROTEIN-RELATED"/>
    <property type="match status" value="1"/>
</dbReference>
<evidence type="ECO:0000313" key="4">
    <source>
        <dbReference type="Proteomes" id="UP000015104"/>
    </source>
</evidence>
<dbReference type="GO" id="GO:0005506">
    <property type="term" value="F:iron ion binding"/>
    <property type="evidence" value="ECO:0007669"/>
    <property type="project" value="InterPro"/>
</dbReference>
<dbReference type="GO" id="GO:0016702">
    <property type="term" value="F:oxidoreductase activity, acting on single donors with incorporation of molecular oxygen, incorporation of two atoms of oxygen"/>
    <property type="evidence" value="ECO:0007669"/>
    <property type="project" value="InterPro"/>
</dbReference>
<dbReference type="PANTHER" id="PTHR34315">
    <property type="match status" value="1"/>
</dbReference>
<gene>
    <name evidence="3" type="primary">107366622</name>
</gene>
<dbReference type="Gene3D" id="2.60.130.10">
    <property type="entry name" value="Aromatic compound dioxygenase"/>
    <property type="match status" value="1"/>
</dbReference>
<keyword evidence="2" id="KW-0732">Signal</keyword>
<evidence type="ECO:0000313" key="3">
    <source>
        <dbReference type="EnsemblMetazoa" id="tetur19g02300.1"/>
    </source>
</evidence>
<organism evidence="3 4">
    <name type="scientific">Tetranychus urticae</name>
    <name type="common">Two-spotted spider mite</name>
    <dbReference type="NCBI Taxonomy" id="32264"/>
    <lineage>
        <taxon>Eukaryota</taxon>
        <taxon>Metazoa</taxon>
        <taxon>Ecdysozoa</taxon>
        <taxon>Arthropoda</taxon>
        <taxon>Chelicerata</taxon>
        <taxon>Arachnida</taxon>
        <taxon>Acari</taxon>
        <taxon>Acariformes</taxon>
        <taxon>Trombidiformes</taxon>
        <taxon>Prostigmata</taxon>
        <taxon>Eleutherengona</taxon>
        <taxon>Raphignathae</taxon>
        <taxon>Tetranychoidea</taxon>
        <taxon>Tetranychidae</taxon>
        <taxon>Tetranychus</taxon>
    </lineage>
</organism>
<feature type="signal peptide" evidence="2">
    <location>
        <begin position="1"/>
        <end position="19"/>
    </location>
</feature>
<evidence type="ECO:0000256" key="2">
    <source>
        <dbReference type="SAM" id="SignalP"/>
    </source>
</evidence>
<keyword evidence="4" id="KW-1185">Reference proteome</keyword>
<accession>T1KS91</accession>
<dbReference type="eggNOG" id="ENOG502QWMN">
    <property type="taxonomic scope" value="Eukaryota"/>
</dbReference>
<dbReference type="OrthoDB" id="7776735at2759"/>
<reference evidence="4" key="1">
    <citation type="submission" date="2011-08" db="EMBL/GenBank/DDBJ databases">
        <authorList>
            <person name="Rombauts S."/>
        </authorList>
    </citation>
    <scope>NUCLEOTIDE SEQUENCE</scope>
    <source>
        <strain evidence="4">London</strain>
    </source>
</reference>
<dbReference type="AlphaFoldDB" id="T1KS91"/>
<feature type="compositionally biased region" description="Basic and acidic residues" evidence="1">
    <location>
        <begin position="132"/>
        <end position="176"/>
    </location>
</feature>
<feature type="chain" id="PRO_5004581060" description="Intradiol ring-cleavage dioxygenases domain-containing protein" evidence="2">
    <location>
        <begin position="20"/>
        <end position="297"/>
    </location>
</feature>
<dbReference type="HOGENOM" id="CLU_027719_2_1_1"/>
<proteinExistence type="predicted"/>
<reference evidence="3" key="2">
    <citation type="submission" date="2015-06" db="UniProtKB">
        <authorList>
            <consortium name="EnsemblMetazoa"/>
        </authorList>
    </citation>
    <scope>IDENTIFICATION</scope>
</reference>
<dbReference type="InterPro" id="IPR015889">
    <property type="entry name" value="Intradiol_dOase_core"/>
</dbReference>
<dbReference type="EnsemblMetazoa" id="tetur19g02300.1">
    <property type="protein sequence ID" value="tetur19g02300.1"/>
    <property type="gene ID" value="tetur19g02300"/>
</dbReference>
<sequence>MSRITCIFVFCVYLVIVAADPDRPGKYLKHDRTVINCARYKREANQHQCVLSPFNDEGPYFLPDDLQRSDITDGQNGVKYNLTIALVNSNDCSPLENMFVHIWHASAIGKYSGVRSIGPGPGPRPQGPGNSTEHDFGGLDEPKQTGKGSEGRGLRPPQEGRDYNKPRPKPVSDERFLRGYQVTDQNGLVNFNTILPGWYAGRATHIHIEVYPRNTTERSAISYVGQIFFREDLPELLKLVEPYSENSNRITLNEDDGTYVYGHGNETTIQLEAVDSSSYKSTMIFGIDPDAHTKSQV</sequence>
<protein>
    <recommendedName>
        <fullName evidence="5">Intradiol ring-cleavage dioxygenases domain-containing protein</fullName>
    </recommendedName>
</protein>
<dbReference type="KEGG" id="tut:107366622"/>